<comment type="caution">
    <text evidence="3">The sequence shown here is derived from an EMBL/GenBank/DDBJ whole genome shotgun (WGS) entry which is preliminary data.</text>
</comment>
<evidence type="ECO:0000313" key="4">
    <source>
        <dbReference type="Proteomes" id="UP000221165"/>
    </source>
</evidence>
<dbReference type="OrthoDB" id="337745at2759"/>
<accession>A0A2C6KI37</accession>
<comment type="subunit">
    <text evidence="1">Component of the eukaryotic translation initiation factor 3 (eIF-3) complex.</text>
</comment>
<proteinExistence type="inferred from homology"/>
<dbReference type="GO" id="GO:0003743">
    <property type="term" value="F:translation initiation factor activity"/>
    <property type="evidence" value="ECO:0007669"/>
    <property type="project" value="UniProtKB-UniRule"/>
</dbReference>
<dbReference type="HAMAP" id="MF_03010">
    <property type="entry name" value="eIF3k"/>
    <property type="match status" value="1"/>
</dbReference>
<comment type="subcellular location">
    <subcellularLocation>
        <location evidence="1">Cytoplasm</location>
    </subcellularLocation>
</comment>
<keyword evidence="1" id="KW-0963">Cytoplasm</keyword>
<dbReference type="GO" id="GO:0006446">
    <property type="term" value="P:regulation of translational initiation"/>
    <property type="evidence" value="ECO:0007669"/>
    <property type="project" value="InterPro"/>
</dbReference>
<comment type="similarity">
    <text evidence="1">Belongs to the eIF-3 subunit K family.</text>
</comment>
<keyword evidence="1" id="KW-0648">Protein biosynthesis</keyword>
<dbReference type="Proteomes" id="UP000221165">
    <property type="component" value="Unassembled WGS sequence"/>
</dbReference>
<dbReference type="AlphaFoldDB" id="A0A2C6KI37"/>
<keyword evidence="4" id="KW-1185">Reference proteome</keyword>
<gene>
    <name evidence="3" type="ORF">CSUI_006005</name>
</gene>
<dbReference type="PANTHER" id="PTHR13022:SF0">
    <property type="entry name" value="EUKARYOTIC TRANSLATION INITIATION FACTOR 3 SUBUNIT K"/>
    <property type="match status" value="1"/>
</dbReference>
<dbReference type="Gene3D" id="1.10.10.10">
    <property type="entry name" value="Winged helix-like DNA-binding domain superfamily/Winged helix DNA-binding domain"/>
    <property type="match status" value="1"/>
</dbReference>
<dbReference type="GO" id="GO:0043022">
    <property type="term" value="F:ribosome binding"/>
    <property type="evidence" value="ECO:0007669"/>
    <property type="project" value="InterPro"/>
</dbReference>
<dbReference type="InterPro" id="IPR033464">
    <property type="entry name" value="CSN8_PSD8_EIF3K"/>
</dbReference>
<comment type="function">
    <text evidence="1">Component of the eukaryotic translation initiation factor 3 (eIF-3) complex, which is involved in protein synthesis of a specialized repertoire of mRNAs and, together with other initiation factors, stimulates binding of mRNA and methionyl-tRNAi to the 40S ribosome. The eIF-3 complex specifically targets and initiates translation of a subset of mRNAs involved in cell proliferation.</text>
</comment>
<dbReference type="GeneID" id="94429381"/>
<dbReference type="GO" id="GO:0033290">
    <property type="term" value="C:eukaryotic 48S preinitiation complex"/>
    <property type="evidence" value="ECO:0007669"/>
    <property type="project" value="UniProtKB-UniRule"/>
</dbReference>
<dbReference type="SUPFAM" id="SSF48371">
    <property type="entry name" value="ARM repeat"/>
    <property type="match status" value="1"/>
</dbReference>
<dbReference type="SUPFAM" id="SSF46785">
    <property type="entry name" value="Winged helix' DNA-binding domain"/>
    <property type="match status" value="1"/>
</dbReference>
<dbReference type="InterPro" id="IPR009374">
    <property type="entry name" value="eIF3k"/>
</dbReference>
<dbReference type="PANTHER" id="PTHR13022">
    <property type="entry name" value="EUKARYOTIC TRANSLATION INITIATION FACTOR 3 SUBUNIT 11"/>
    <property type="match status" value="1"/>
</dbReference>
<dbReference type="RefSeq" id="XP_067921851.1">
    <property type="nucleotide sequence ID" value="XM_068066170.1"/>
</dbReference>
<sequence>MAAVGGGTSTSEPLSVQVHALLDSPFRYDPSSLTLLCQYTEEQVAKNTYDREACLAVLKLYLLYPQCFSVDLARKIIVKGIMNLPNEDCAVFVGMLQQQPGKKEWKRVQEAIQLWEMLEKCSFKQVWEYLREPFMSDIASTPGLTEAIRRFVCDVIALTYHTLSFSDFSLFVNASQHSHEAEKLLRTCGWTLEDFNINAKESGKPKEIIKIVRVTGPAALAAAALKEGEGGSSGVGSLGGRGGVGGQVRGVGSGQAAQALAVRKTVEKYMTPDNLKMCMATLLK</sequence>
<name>A0A2C6KI37_9APIC</name>
<dbReference type="GO" id="GO:0003723">
    <property type="term" value="F:RNA binding"/>
    <property type="evidence" value="ECO:0007669"/>
    <property type="project" value="UniProtKB-UniRule"/>
</dbReference>
<dbReference type="Pfam" id="PF10075">
    <property type="entry name" value="CSN8_PSD8_EIF3K"/>
    <property type="match status" value="1"/>
</dbReference>
<protein>
    <recommendedName>
        <fullName evidence="1">Eukaryotic translation initiation factor 3 subunit K</fullName>
        <shortName evidence="1">eIF3k</shortName>
    </recommendedName>
    <alternativeName>
        <fullName evidence="1">eIF-3 p25</fullName>
    </alternativeName>
</protein>
<dbReference type="InterPro" id="IPR036388">
    <property type="entry name" value="WH-like_DNA-bd_sf"/>
</dbReference>
<dbReference type="EMBL" id="MIGC01002994">
    <property type="protein sequence ID" value="PHJ20160.1"/>
    <property type="molecule type" value="Genomic_DNA"/>
</dbReference>
<organism evidence="3 4">
    <name type="scientific">Cystoisospora suis</name>
    <dbReference type="NCBI Taxonomy" id="483139"/>
    <lineage>
        <taxon>Eukaryota</taxon>
        <taxon>Sar</taxon>
        <taxon>Alveolata</taxon>
        <taxon>Apicomplexa</taxon>
        <taxon>Conoidasida</taxon>
        <taxon>Coccidia</taxon>
        <taxon>Eucoccidiorida</taxon>
        <taxon>Eimeriorina</taxon>
        <taxon>Sarcocystidae</taxon>
        <taxon>Cystoisospora</taxon>
    </lineage>
</organism>
<dbReference type="GO" id="GO:0005852">
    <property type="term" value="C:eukaryotic translation initiation factor 3 complex"/>
    <property type="evidence" value="ECO:0007669"/>
    <property type="project" value="UniProtKB-UniRule"/>
</dbReference>
<dbReference type="VEuPathDB" id="ToxoDB:CSUI_006005"/>
<dbReference type="Gene3D" id="1.25.40.250">
    <property type="entry name" value="ARM repeat, domain 1"/>
    <property type="match status" value="1"/>
</dbReference>
<evidence type="ECO:0000256" key="1">
    <source>
        <dbReference type="HAMAP-Rule" id="MF_03010"/>
    </source>
</evidence>
<reference evidence="3 4" key="1">
    <citation type="journal article" date="2017" name="Int. J. Parasitol.">
        <title>The genome of the protozoan parasite Cystoisospora suis and a reverse vaccinology approach to identify vaccine candidates.</title>
        <authorList>
            <person name="Palmieri N."/>
            <person name="Shrestha A."/>
            <person name="Ruttkowski B."/>
            <person name="Beck T."/>
            <person name="Vogl C."/>
            <person name="Tomley F."/>
            <person name="Blake D.P."/>
            <person name="Joachim A."/>
        </authorList>
    </citation>
    <scope>NUCLEOTIDE SEQUENCE [LARGE SCALE GENOMIC DNA]</scope>
    <source>
        <strain evidence="3 4">Wien I</strain>
    </source>
</reference>
<dbReference type="InterPro" id="IPR036390">
    <property type="entry name" value="WH_DNA-bd_sf"/>
</dbReference>
<keyword evidence="1" id="KW-0396">Initiation factor</keyword>
<dbReference type="InterPro" id="IPR016024">
    <property type="entry name" value="ARM-type_fold"/>
</dbReference>
<feature type="domain" description="CSN8/PSMD8/EIF3K" evidence="2">
    <location>
        <begin position="85"/>
        <end position="194"/>
    </location>
</feature>
<evidence type="ECO:0000259" key="2">
    <source>
        <dbReference type="Pfam" id="PF10075"/>
    </source>
</evidence>
<dbReference type="GO" id="GO:0001732">
    <property type="term" value="P:formation of cytoplasmic translation initiation complex"/>
    <property type="evidence" value="ECO:0007669"/>
    <property type="project" value="UniProtKB-UniRule"/>
</dbReference>
<dbReference type="GO" id="GO:0016282">
    <property type="term" value="C:eukaryotic 43S preinitiation complex"/>
    <property type="evidence" value="ECO:0007669"/>
    <property type="project" value="UniProtKB-UniRule"/>
</dbReference>
<dbReference type="InterPro" id="IPR016020">
    <property type="entry name" value="Transl_init_fac_sub12_N_euk"/>
</dbReference>
<evidence type="ECO:0000313" key="3">
    <source>
        <dbReference type="EMBL" id="PHJ20160.1"/>
    </source>
</evidence>